<organism evidence="5">
    <name type="scientific">freshwater metagenome</name>
    <dbReference type="NCBI Taxonomy" id="449393"/>
    <lineage>
        <taxon>unclassified sequences</taxon>
        <taxon>metagenomes</taxon>
        <taxon>ecological metagenomes</taxon>
    </lineage>
</organism>
<evidence type="ECO:0000256" key="1">
    <source>
        <dbReference type="ARBA" id="ARBA00022490"/>
    </source>
</evidence>
<keyword evidence="2" id="KW-0698">rRNA processing</keyword>
<name>A0A6J5YAM2_9ZZZZ</name>
<keyword evidence="1" id="KW-0963">Cytoplasm</keyword>
<dbReference type="GO" id="GO:0005829">
    <property type="term" value="C:cytosol"/>
    <property type="evidence" value="ECO:0007669"/>
    <property type="project" value="TreeGrafter"/>
</dbReference>
<dbReference type="CDD" id="cd02440">
    <property type="entry name" value="AdoMet_MTases"/>
    <property type="match status" value="1"/>
</dbReference>
<evidence type="ECO:0000313" key="5">
    <source>
        <dbReference type="EMBL" id="CAB4323244.1"/>
    </source>
</evidence>
<sequence>MTASNLLLEVLERARTLGVLGPGPVSDHAAHAQWFVDALADLPAGCTVIDLGSGGGVPGLVIAEARPDLQVTLLDSMQRRTALLTEAIEFLGWESRVTAILGRAETIGRDPAHRGAFDAATARSFGPPAAVAECGAPLLRLGGRLVVSEPPDQPDRWPTDGIELFGLVAESGDFPSVKVLRQQTPCPDRFPRRDGVPAKRPLF</sequence>
<dbReference type="InterPro" id="IPR029063">
    <property type="entry name" value="SAM-dependent_MTases_sf"/>
</dbReference>
<dbReference type="EMBL" id="CAEMXZ010000034">
    <property type="protein sequence ID" value="CAB4323244.1"/>
    <property type="molecule type" value="Genomic_DNA"/>
</dbReference>
<keyword evidence="3" id="KW-0808">Transferase</keyword>
<dbReference type="PANTHER" id="PTHR31760:SF0">
    <property type="entry name" value="S-ADENOSYL-L-METHIONINE-DEPENDENT METHYLTRANSFERASES SUPERFAMILY PROTEIN"/>
    <property type="match status" value="1"/>
</dbReference>
<dbReference type="AlphaFoldDB" id="A0A6J5YAM2"/>
<dbReference type="SUPFAM" id="SSF53335">
    <property type="entry name" value="S-adenosyl-L-methionine-dependent methyltransferases"/>
    <property type="match status" value="1"/>
</dbReference>
<dbReference type="HAMAP" id="MF_00074">
    <property type="entry name" value="16SrRNA_methyltr_G"/>
    <property type="match status" value="1"/>
</dbReference>
<evidence type="ECO:0000256" key="4">
    <source>
        <dbReference type="SAM" id="MobiDB-lite"/>
    </source>
</evidence>
<dbReference type="PANTHER" id="PTHR31760">
    <property type="entry name" value="S-ADENOSYL-L-METHIONINE-DEPENDENT METHYLTRANSFERASES SUPERFAMILY PROTEIN"/>
    <property type="match status" value="1"/>
</dbReference>
<gene>
    <name evidence="5" type="ORF">UFOPK1392_00995</name>
</gene>
<evidence type="ECO:0000256" key="2">
    <source>
        <dbReference type="ARBA" id="ARBA00022552"/>
    </source>
</evidence>
<proteinExistence type="inferred from homology"/>
<evidence type="ECO:0000256" key="3">
    <source>
        <dbReference type="ARBA" id="ARBA00022679"/>
    </source>
</evidence>
<dbReference type="Gene3D" id="3.40.50.150">
    <property type="entry name" value="Vaccinia Virus protein VP39"/>
    <property type="match status" value="1"/>
</dbReference>
<accession>A0A6J5YAM2</accession>
<feature type="region of interest" description="Disordered" evidence="4">
    <location>
        <begin position="184"/>
        <end position="203"/>
    </location>
</feature>
<dbReference type="Pfam" id="PF02527">
    <property type="entry name" value="GidB"/>
    <property type="match status" value="1"/>
</dbReference>
<reference evidence="5" key="1">
    <citation type="submission" date="2020-05" db="EMBL/GenBank/DDBJ databases">
        <authorList>
            <person name="Chiriac C."/>
            <person name="Salcher M."/>
            <person name="Ghai R."/>
            <person name="Kavagutti S V."/>
        </authorList>
    </citation>
    <scope>NUCLEOTIDE SEQUENCE</scope>
</reference>
<dbReference type="InterPro" id="IPR003682">
    <property type="entry name" value="rRNA_ssu_MeTfrase_G"/>
</dbReference>
<dbReference type="GO" id="GO:0070043">
    <property type="term" value="F:rRNA (guanine-N7-)-methyltransferase activity"/>
    <property type="evidence" value="ECO:0007669"/>
    <property type="project" value="TreeGrafter"/>
</dbReference>
<protein>
    <submittedName>
        <fullName evidence="5">Unannotated protein</fullName>
    </submittedName>
</protein>